<name>A0A067H792_CITSI</name>
<sequence length="50" mass="5424">MASGGRRNHPLIGIPFLFIILGTVGLGGFNAARAYKKQKEAYPSHNPFLP</sequence>
<keyword evidence="3" id="KW-1185">Reference proteome</keyword>
<evidence type="ECO:0000313" key="3">
    <source>
        <dbReference type="Proteomes" id="UP000027120"/>
    </source>
</evidence>
<keyword evidence="1" id="KW-0812">Transmembrane</keyword>
<evidence type="ECO:0008006" key="4">
    <source>
        <dbReference type="Google" id="ProtNLM"/>
    </source>
</evidence>
<proteinExistence type="predicted"/>
<evidence type="ECO:0000256" key="1">
    <source>
        <dbReference type="SAM" id="Phobius"/>
    </source>
</evidence>
<organism evidence="2 3">
    <name type="scientific">Citrus sinensis</name>
    <name type="common">Sweet orange</name>
    <name type="synonym">Citrus aurantium var. sinensis</name>
    <dbReference type="NCBI Taxonomy" id="2711"/>
    <lineage>
        <taxon>Eukaryota</taxon>
        <taxon>Viridiplantae</taxon>
        <taxon>Streptophyta</taxon>
        <taxon>Embryophyta</taxon>
        <taxon>Tracheophyta</taxon>
        <taxon>Spermatophyta</taxon>
        <taxon>Magnoliopsida</taxon>
        <taxon>eudicotyledons</taxon>
        <taxon>Gunneridae</taxon>
        <taxon>Pentapetalae</taxon>
        <taxon>rosids</taxon>
        <taxon>malvids</taxon>
        <taxon>Sapindales</taxon>
        <taxon>Rutaceae</taxon>
        <taxon>Aurantioideae</taxon>
        <taxon>Citrus</taxon>
    </lineage>
</organism>
<evidence type="ECO:0000313" key="2">
    <source>
        <dbReference type="EMBL" id="KDO86805.1"/>
    </source>
</evidence>
<feature type="transmembrane region" description="Helical" evidence="1">
    <location>
        <begin position="12"/>
        <end position="32"/>
    </location>
</feature>
<keyword evidence="1" id="KW-1133">Transmembrane helix</keyword>
<dbReference type="EMBL" id="KK784873">
    <property type="protein sequence ID" value="KDO86805.1"/>
    <property type="molecule type" value="Genomic_DNA"/>
</dbReference>
<keyword evidence="1" id="KW-0472">Membrane</keyword>
<dbReference type="Proteomes" id="UP000027120">
    <property type="component" value="Unassembled WGS sequence"/>
</dbReference>
<accession>A0A067H792</accession>
<protein>
    <recommendedName>
        <fullName evidence="4">Transmembrane protein</fullName>
    </recommendedName>
</protein>
<dbReference type="STRING" id="2711.A0A067H792"/>
<reference evidence="2 3" key="1">
    <citation type="submission" date="2014-04" db="EMBL/GenBank/DDBJ databases">
        <authorList>
            <consortium name="International Citrus Genome Consortium"/>
            <person name="Gmitter F."/>
            <person name="Chen C."/>
            <person name="Farmerie W."/>
            <person name="Harkins T."/>
            <person name="Desany B."/>
            <person name="Mohiuddin M."/>
            <person name="Kodira C."/>
            <person name="Borodovsky M."/>
            <person name="Lomsadze A."/>
            <person name="Burns P."/>
            <person name="Jenkins J."/>
            <person name="Prochnik S."/>
            <person name="Shu S."/>
            <person name="Chapman J."/>
            <person name="Pitluck S."/>
            <person name="Schmutz J."/>
            <person name="Rokhsar D."/>
        </authorList>
    </citation>
    <scope>NUCLEOTIDE SEQUENCE</scope>
</reference>
<dbReference type="AlphaFoldDB" id="A0A067H792"/>
<gene>
    <name evidence="2" type="ORF">CISIN_1g042010mg</name>
</gene>